<feature type="non-terminal residue" evidence="1">
    <location>
        <position position="53"/>
    </location>
</feature>
<gene>
    <name evidence="1" type="ORF">MRATA1EN22A_LOCUS25839</name>
</gene>
<protein>
    <submittedName>
        <fullName evidence="1">Uncharacterized protein</fullName>
    </submittedName>
</protein>
<evidence type="ECO:0000313" key="1">
    <source>
        <dbReference type="EMBL" id="CAN0544565.1"/>
    </source>
</evidence>
<dbReference type="EMBL" id="OX596090">
    <property type="protein sequence ID" value="CAN0544565.1"/>
    <property type="molecule type" value="Genomic_DNA"/>
</dbReference>
<organism evidence="1 2">
    <name type="scientific">Rangifer tarandus platyrhynchus</name>
    <name type="common">Svalbard reindeer</name>
    <dbReference type="NCBI Taxonomy" id="3082113"/>
    <lineage>
        <taxon>Eukaryota</taxon>
        <taxon>Metazoa</taxon>
        <taxon>Chordata</taxon>
        <taxon>Craniata</taxon>
        <taxon>Vertebrata</taxon>
        <taxon>Euteleostomi</taxon>
        <taxon>Mammalia</taxon>
        <taxon>Eutheria</taxon>
        <taxon>Laurasiatheria</taxon>
        <taxon>Artiodactyla</taxon>
        <taxon>Ruminantia</taxon>
        <taxon>Pecora</taxon>
        <taxon>Cervidae</taxon>
        <taxon>Odocoileinae</taxon>
        <taxon>Rangifer</taxon>
    </lineage>
</organism>
<reference evidence="1" key="1">
    <citation type="submission" date="2023-05" db="EMBL/GenBank/DDBJ databases">
        <authorList>
            <consortium name="ELIXIR-Norway"/>
        </authorList>
    </citation>
    <scope>NUCLEOTIDE SEQUENCE</scope>
</reference>
<name>A0AC60A1R4_RANTA</name>
<sequence length="53" mass="5780">MPLMIATVCKYGFSISTLILAKITRKLKGSPTGVEANHSLLPFFGCLKKQVAR</sequence>
<reference evidence="1" key="2">
    <citation type="submission" date="2025-03" db="EMBL/GenBank/DDBJ databases">
        <authorList>
            <consortium name="ELIXIR-Norway"/>
            <consortium name="Elixir Norway"/>
        </authorList>
    </citation>
    <scope>NUCLEOTIDE SEQUENCE</scope>
</reference>
<accession>A0AC60A1R4</accession>
<dbReference type="Proteomes" id="UP001162501">
    <property type="component" value="Chromosome 6"/>
</dbReference>
<evidence type="ECO:0000313" key="2">
    <source>
        <dbReference type="Proteomes" id="UP001162501"/>
    </source>
</evidence>
<proteinExistence type="predicted"/>